<evidence type="ECO:0000256" key="1">
    <source>
        <dbReference type="SAM" id="Phobius"/>
    </source>
</evidence>
<dbReference type="RefSeq" id="WP_192790534.1">
    <property type="nucleotide sequence ID" value="NZ_JADBEK010000001.1"/>
</dbReference>
<gene>
    <name evidence="2" type="ORF">H4W80_008966</name>
</gene>
<evidence type="ECO:0000313" key="3">
    <source>
        <dbReference type="Proteomes" id="UP000633509"/>
    </source>
</evidence>
<evidence type="ECO:0008006" key="4">
    <source>
        <dbReference type="Google" id="ProtNLM"/>
    </source>
</evidence>
<name>A0ABR9MCT5_9ACTN</name>
<reference evidence="2 3" key="1">
    <citation type="submission" date="2020-10" db="EMBL/GenBank/DDBJ databases">
        <title>Sequencing the genomes of 1000 actinobacteria strains.</title>
        <authorList>
            <person name="Klenk H.-P."/>
        </authorList>
    </citation>
    <scope>NUCLEOTIDE SEQUENCE [LARGE SCALE GENOMIC DNA]</scope>
    <source>
        <strain evidence="2 3">DSM 43173</strain>
    </source>
</reference>
<sequence>MNPLREDLHALAEQAPTVDLAAQAVRGARRRRATRLTVAIAAATCLIAGGGTVLLQQLRPEPPVVLTPPETTVSPLPSEGVAPIEQAYRQDCYAATCAKRAWRLVTRDGATYELTAASGIGPLEVTADGRRLAYYSSKQRTIVVRDLASGRTWKSPLKQPAEDFSGSGEYTLRLSPSGLRFIVSSWGGRREPNKLVDVERGTVSDLPRGWWPVSVSDGSGPVVLAKPYDEASQVWVLGHDPITIPDFTYDYSALAPDGRTLARLGQTFDPDRRPMVQRDGSIVVFDAVQGGRETRIPISGIPEELHPSSLGSWLNSTEVTVVAIPESSRGPVPVVYAIDVRTGKTRELFALHDYGTTSVPGLVH</sequence>
<dbReference type="Gene3D" id="2.120.10.30">
    <property type="entry name" value="TolB, C-terminal domain"/>
    <property type="match status" value="1"/>
</dbReference>
<keyword evidence="1" id="KW-0472">Membrane</keyword>
<dbReference type="EMBL" id="JADBEK010000001">
    <property type="protein sequence ID" value="MBE1590708.1"/>
    <property type="molecule type" value="Genomic_DNA"/>
</dbReference>
<comment type="caution">
    <text evidence="2">The sequence shown here is derived from an EMBL/GenBank/DDBJ whole genome shotgun (WGS) entry which is preliminary data.</text>
</comment>
<keyword evidence="3" id="KW-1185">Reference proteome</keyword>
<evidence type="ECO:0000313" key="2">
    <source>
        <dbReference type="EMBL" id="MBE1590708.1"/>
    </source>
</evidence>
<keyword evidence="1" id="KW-1133">Transmembrane helix</keyword>
<dbReference type="Proteomes" id="UP000633509">
    <property type="component" value="Unassembled WGS sequence"/>
</dbReference>
<dbReference type="InterPro" id="IPR011042">
    <property type="entry name" value="6-blade_b-propeller_TolB-like"/>
</dbReference>
<protein>
    <recommendedName>
        <fullName evidence="4">WD40 repeat domain-containing protein</fullName>
    </recommendedName>
</protein>
<keyword evidence="1" id="KW-0812">Transmembrane</keyword>
<dbReference type="SUPFAM" id="SSF82171">
    <property type="entry name" value="DPP6 N-terminal domain-like"/>
    <property type="match status" value="1"/>
</dbReference>
<organism evidence="2 3">
    <name type="scientific">Nonomuraea angiospora</name>
    <dbReference type="NCBI Taxonomy" id="46172"/>
    <lineage>
        <taxon>Bacteria</taxon>
        <taxon>Bacillati</taxon>
        <taxon>Actinomycetota</taxon>
        <taxon>Actinomycetes</taxon>
        <taxon>Streptosporangiales</taxon>
        <taxon>Streptosporangiaceae</taxon>
        <taxon>Nonomuraea</taxon>
    </lineage>
</organism>
<feature type="transmembrane region" description="Helical" evidence="1">
    <location>
        <begin position="36"/>
        <end position="55"/>
    </location>
</feature>
<accession>A0ABR9MCT5</accession>
<proteinExistence type="predicted"/>